<dbReference type="PANTHER" id="PTHR10357">
    <property type="entry name" value="ALPHA-AMYLASE FAMILY MEMBER"/>
    <property type="match status" value="1"/>
</dbReference>
<dbReference type="GO" id="GO:0009313">
    <property type="term" value="P:oligosaccharide catabolic process"/>
    <property type="evidence" value="ECO:0007669"/>
    <property type="project" value="TreeGrafter"/>
</dbReference>
<gene>
    <name evidence="3" type="ORF">ATL42_0668</name>
</gene>
<evidence type="ECO:0000313" key="3">
    <source>
        <dbReference type="EMBL" id="PFG32820.1"/>
    </source>
</evidence>
<dbReference type="OrthoDB" id="9043248at2"/>
<dbReference type="RefSeq" id="WP_098454131.1">
    <property type="nucleotide sequence ID" value="NZ_PDJG01000001.1"/>
</dbReference>
<dbReference type="Gene3D" id="3.90.400.10">
    <property type="entry name" value="Oligo-1,6-glucosidase, Domain 2"/>
    <property type="match status" value="1"/>
</dbReference>
<organism evidence="3 4">
    <name type="scientific">Sanguibacter antarcticus</name>
    <dbReference type="NCBI Taxonomy" id="372484"/>
    <lineage>
        <taxon>Bacteria</taxon>
        <taxon>Bacillati</taxon>
        <taxon>Actinomycetota</taxon>
        <taxon>Actinomycetes</taxon>
        <taxon>Micrococcales</taxon>
        <taxon>Sanguibacteraceae</taxon>
        <taxon>Sanguibacter</taxon>
    </lineage>
</organism>
<dbReference type="SUPFAM" id="SSF51445">
    <property type="entry name" value="(Trans)glycosidases"/>
    <property type="match status" value="1"/>
</dbReference>
<name>A0A2A9E3P3_9MICO</name>
<dbReference type="InterPro" id="IPR045857">
    <property type="entry name" value="O16G_dom_2"/>
</dbReference>
<protein>
    <submittedName>
        <fullName evidence="3">Alpha-glucosidase</fullName>
    </submittedName>
</protein>
<dbReference type="AlphaFoldDB" id="A0A2A9E3P3"/>
<dbReference type="Gene3D" id="3.20.20.80">
    <property type="entry name" value="Glycosidases"/>
    <property type="match status" value="2"/>
</dbReference>
<dbReference type="SMART" id="SM00642">
    <property type="entry name" value="Aamy"/>
    <property type="match status" value="1"/>
</dbReference>
<reference evidence="3 4" key="1">
    <citation type="submission" date="2017-10" db="EMBL/GenBank/DDBJ databases">
        <title>Sequencing the genomes of 1000 actinobacteria strains.</title>
        <authorList>
            <person name="Klenk H.-P."/>
        </authorList>
    </citation>
    <scope>NUCLEOTIDE SEQUENCE [LARGE SCALE GENOMIC DNA]</scope>
    <source>
        <strain evidence="3 4">DSM 18966</strain>
    </source>
</reference>
<proteinExistence type="inferred from homology"/>
<evidence type="ECO:0000313" key="4">
    <source>
        <dbReference type="Proteomes" id="UP000225548"/>
    </source>
</evidence>
<dbReference type="GO" id="GO:0004556">
    <property type="term" value="F:alpha-amylase activity"/>
    <property type="evidence" value="ECO:0007669"/>
    <property type="project" value="TreeGrafter"/>
</dbReference>
<dbReference type="CDD" id="cd11332">
    <property type="entry name" value="AmyAc_OligoGlu_TS"/>
    <property type="match status" value="1"/>
</dbReference>
<feature type="domain" description="Glycosyl hydrolase family 13 catalytic" evidence="2">
    <location>
        <begin position="42"/>
        <end position="468"/>
    </location>
</feature>
<dbReference type="Proteomes" id="UP000225548">
    <property type="component" value="Unassembled WGS sequence"/>
</dbReference>
<dbReference type="Pfam" id="PF00128">
    <property type="entry name" value="Alpha-amylase"/>
    <property type="match status" value="1"/>
</dbReference>
<comment type="similarity">
    <text evidence="1">Belongs to the glycosyl hydrolase 13 family.</text>
</comment>
<accession>A0A2A9E3P3</accession>
<dbReference type="EMBL" id="PDJG01000001">
    <property type="protein sequence ID" value="PFG32820.1"/>
    <property type="molecule type" value="Genomic_DNA"/>
</dbReference>
<evidence type="ECO:0000256" key="1">
    <source>
        <dbReference type="ARBA" id="ARBA00008061"/>
    </source>
</evidence>
<keyword evidence="4" id="KW-1185">Reference proteome</keyword>
<dbReference type="InterPro" id="IPR017853">
    <property type="entry name" value="GH"/>
</dbReference>
<dbReference type="PANTHER" id="PTHR10357:SF179">
    <property type="entry name" value="NEUTRAL AND BASIC AMINO ACID TRANSPORT PROTEIN RBAT"/>
    <property type="match status" value="1"/>
</dbReference>
<dbReference type="InterPro" id="IPR006047">
    <property type="entry name" value="GH13_cat_dom"/>
</dbReference>
<sequence length="599" mass="65199">MTRIDSTTTDKATFTLTSTGATLLHAASDAAREWWRSAVIYQVYPRSFADSTGNGIGDIPGITSRLEHLTTLGVDAIWLSPFYRSPQADAGYDVADYRDVDPIFGTLSDFETLLERAHDVGLRVIVDLVPNHTSDDHDWFKAALAAGPDSPERARYLFREGQGENGDLPPNNWKSIFGGPAWTRVNERAAAATDGVTDSQWYLHMFDTTQPDLDWEHPEVRAEFEDVLRFWLDRGVDGFRIDVAHGMVKTPGLPDWDGEVSMVEGTTDEAHQPAEDGSTGAGNSGPMFDQEGVHEIYRAWHTVLAGYDGDRALVAEAWVEPLSRLARYVRSDEMHQAFNFSFLTTAWDAAALRSVVAASLRASDEVGAPTTWVLSNHDVVRHASRMGLSGGAVRPNGIGKTDPQPDAALGLRRARAATLQMLGLPGSAYVYQGEELGLPEHTDLDDDLRQDPAWWRSGYTEAGRDGCRVPLPWEADAPGYGFGPTGATWLPQPETYRASAADVQRSTDGSTFAMYRDALALRKEHDLGLGSLAWVDEVAASPNVLAFVNRDVLVLTSFAAEPFALPAGSQVLISSGPLVADGASGAVQVPQDTTVWVQL</sequence>
<evidence type="ECO:0000259" key="2">
    <source>
        <dbReference type="SMART" id="SM00642"/>
    </source>
</evidence>
<comment type="caution">
    <text evidence="3">The sequence shown here is derived from an EMBL/GenBank/DDBJ whole genome shotgun (WGS) entry which is preliminary data.</text>
</comment>